<dbReference type="EMBL" id="WJJP01000386">
    <property type="protein sequence ID" value="MBD3325264.1"/>
    <property type="molecule type" value="Genomic_DNA"/>
</dbReference>
<evidence type="ECO:0000259" key="4">
    <source>
        <dbReference type="Pfam" id="PF00294"/>
    </source>
</evidence>
<feature type="domain" description="Carbohydrate kinase PfkB" evidence="4">
    <location>
        <begin position="3"/>
        <end position="292"/>
    </location>
</feature>
<dbReference type="PANTHER" id="PTHR43085">
    <property type="entry name" value="HEXOKINASE FAMILY MEMBER"/>
    <property type="match status" value="1"/>
</dbReference>
<comment type="similarity">
    <text evidence="1">Belongs to the carbohydrate kinase PfkB family.</text>
</comment>
<proteinExistence type="inferred from homology"/>
<reference evidence="5" key="1">
    <citation type="submission" date="2019-11" db="EMBL/GenBank/DDBJ databases">
        <title>Microbial mats filling the niche in hypersaline microbial mats.</title>
        <authorList>
            <person name="Wong H.L."/>
            <person name="Macleod F.I."/>
            <person name="White R.A. III"/>
            <person name="Burns B.P."/>
        </authorList>
    </citation>
    <scope>NUCLEOTIDE SEQUENCE</scope>
    <source>
        <strain evidence="5">Rbin_158</strain>
    </source>
</reference>
<accession>A0A9D5JW73</accession>
<evidence type="ECO:0000256" key="3">
    <source>
        <dbReference type="ARBA" id="ARBA00022777"/>
    </source>
</evidence>
<organism evidence="5 6">
    <name type="scientific">candidate division KSB3 bacterium</name>
    <dbReference type="NCBI Taxonomy" id="2044937"/>
    <lineage>
        <taxon>Bacteria</taxon>
        <taxon>candidate division KSB3</taxon>
    </lineage>
</organism>
<dbReference type="Proteomes" id="UP000649604">
    <property type="component" value="Unassembled WGS sequence"/>
</dbReference>
<keyword evidence="3" id="KW-0418">Kinase</keyword>
<evidence type="ECO:0000256" key="1">
    <source>
        <dbReference type="ARBA" id="ARBA00010688"/>
    </source>
</evidence>
<keyword evidence="2" id="KW-0808">Transferase</keyword>
<evidence type="ECO:0000313" key="6">
    <source>
        <dbReference type="Proteomes" id="UP000649604"/>
    </source>
</evidence>
<dbReference type="CDD" id="cd01166">
    <property type="entry name" value="KdgK"/>
    <property type="match status" value="1"/>
</dbReference>
<dbReference type="InterPro" id="IPR002173">
    <property type="entry name" value="Carboh/pur_kinase_PfkB_CS"/>
</dbReference>
<evidence type="ECO:0000256" key="2">
    <source>
        <dbReference type="ARBA" id="ARBA00022679"/>
    </source>
</evidence>
<dbReference type="InterPro" id="IPR050306">
    <property type="entry name" value="PfkB_Carbo_kinase"/>
</dbReference>
<gene>
    <name evidence="5" type="ORF">GF339_11810</name>
</gene>
<protein>
    <recommendedName>
        <fullName evidence="4">Carbohydrate kinase PfkB domain-containing protein</fullName>
    </recommendedName>
</protein>
<dbReference type="PROSITE" id="PS00584">
    <property type="entry name" value="PFKB_KINASES_2"/>
    <property type="match status" value="1"/>
</dbReference>
<dbReference type="SUPFAM" id="SSF53613">
    <property type="entry name" value="Ribokinase-like"/>
    <property type="match status" value="1"/>
</dbReference>
<dbReference type="InterPro" id="IPR029056">
    <property type="entry name" value="Ribokinase-like"/>
</dbReference>
<dbReference type="AlphaFoldDB" id="A0A9D5JW73"/>
<dbReference type="Pfam" id="PF00294">
    <property type="entry name" value="PfkB"/>
    <property type="match status" value="1"/>
</dbReference>
<sequence>MSTVLFIGDVNVDIVMGGLKTFPVMDREITCESFDITMGSSAVFTACAYALLGGQSAFLGLAGQDDYGTFMLQGMQQFGVDTHLVRLTDAVKTGVTLNLIYQDSRTQITYPGTIAELQKAHIDPAVLQQVDHVHFSGIYQQQKLKPALTELLHMARQQQTTVSLDPQWDETEHWEGMADWLPLLSYLFINTAEAQSLTNTPRVEDAWNALAVRTPCPLIKAGRQGCLVPGASGMTWVPAFNVDIVDTIGAGDAFAAGFLFGIKEQGMTIPEAARFGNAAGARNCTSVGGIHPGLTYQSTMQFLETQP</sequence>
<comment type="caution">
    <text evidence="5">The sequence shown here is derived from an EMBL/GenBank/DDBJ whole genome shotgun (WGS) entry which is preliminary data.</text>
</comment>
<dbReference type="InterPro" id="IPR011611">
    <property type="entry name" value="PfkB_dom"/>
</dbReference>
<name>A0A9D5JW73_9BACT</name>
<evidence type="ECO:0000313" key="5">
    <source>
        <dbReference type="EMBL" id="MBD3325264.1"/>
    </source>
</evidence>
<dbReference type="PANTHER" id="PTHR43085:SF57">
    <property type="entry name" value="CARBOHYDRATE KINASE PFKB DOMAIN-CONTAINING PROTEIN"/>
    <property type="match status" value="1"/>
</dbReference>
<dbReference type="Gene3D" id="3.40.1190.20">
    <property type="match status" value="1"/>
</dbReference>
<dbReference type="GO" id="GO:0016301">
    <property type="term" value="F:kinase activity"/>
    <property type="evidence" value="ECO:0007669"/>
    <property type="project" value="UniProtKB-KW"/>
</dbReference>